<dbReference type="Gene3D" id="3.30.200.20">
    <property type="entry name" value="Phosphorylase Kinase, domain 1"/>
    <property type="match status" value="1"/>
</dbReference>
<keyword evidence="2" id="KW-0808">Transferase</keyword>
<name>A0A7W5GB26_9BACL</name>
<proteinExistence type="predicted"/>
<accession>A0A7W5GB26</accession>
<reference evidence="2 3" key="1">
    <citation type="submission" date="2020-08" db="EMBL/GenBank/DDBJ databases">
        <title>Genomic Encyclopedia of Type Strains, Phase III (KMG-III): the genomes of soil and plant-associated and newly described type strains.</title>
        <authorList>
            <person name="Whitman W."/>
        </authorList>
    </citation>
    <scope>NUCLEOTIDE SEQUENCE [LARGE SCALE GENOMIC DNA]</scope>
    <source>
        <strain evidence="2 3">CECT 8234</strain>
    </source>
</reference>
<evidence type="ECO:0000313" key="3">
    <source>
        <dbReference type="Proteomes" id="UP000518605"/>
    </source>
</evidence>
<dbReference type="InterPro" id="IPR000719">
    <property type="entry name" value="Prot_kinase_dom"/>
</dbReference>
<dbReference type="GO" id="GO:0005524">
    <property type="term" value="F:ATP binding"/>
    <property type="evidence" value="ECO:0007669"/>
    <property type="project" value="InterPro"/>
</dbReference>
<dbReference type="SUPFAM" id="SSF56112">
    <property type="entry name" value="Protein kinase-like (PK-like)"/>
    <property type="match status" value="1"/>
</dbReference>
<protein>
    <submittedName>
        <fullName evidence="2">Serine/threonine-protein kinase</fullName>
        <ecNumber evidence="2">2.7.11.1</ecNumber>
    </submittedName>
</protein>
<dbReference type="EMBL" id="JACHXW010000009">
    <property type="protein sequence ID" value="MBB3153355.1"/>
    <property type="molecule type" value="Genomic_DNA"/>
</dbReference>
<dbReference type="InterPro" id="IPR011009">
    <property type="entry name" value="Kinase-like_dom_sf"/>
</dbReference>
<evidence type="ECO:0000313" key="2">
    <source>
        <dbReference type="EMBL" id="MBB3153355.1"/>
    </source>
</evidence>
<dbReference type="RefSeq" id="WP_183564725.1">
    <property type="nucleotide sequence ID" value="NZ_CBCSLB010000030.1"/>
</dbReference>
<organism evidence="2 3">
    <name type="scientific">Paenibacillus endophyticus</name>
    <dbReference type="NCBI Taxonomy" id="1294268"/>
    <lineage>
        <taxon>Bacteria</taxon>
        <taxon>Bacillati</taxon>
        <taxon>Bacillota</taxon>
        <taxon>Bacilli</taxon>
        <taxon>Bacillales</taxon>
        <taxon>Paenibacillaceae</taxon>
        <taxon>Paenibacillus</taxon>
    </lineage>
</organism>
<feature type="domain" description="Protein kinase" evidence="1">
    <location>
        <begin position="31"/>
        <end position="311"/>
    </location>
</feature>
<comment type="caution">
    <text evidence="2">The sequence shown here is derived from an EMBL/GenBank/DDBJ whole genome shotgun (WGS) entry which is preliminary data.</text>
</comment>
<dbReference type="PANTHER" id="PTHR44167">
    <property type="entry name" value="OVARIAN-SPECIFIC SERINE/THREONINE-PROTEIN KINASE LOK-RELATED"/>
    <property type="match status" value="1"/>
</dbReference>
<keyword evidence="3" id="KW-1185">Reference proteome</keyword>
<dbReference type="PROSITE" id="PS50011">
    <property type="entry name" value="PROTEIN_KINASE_DOM"/>
    <property type="match status" value="1"/>
</dbReference>
<dbReference type="EC" id="2.7.11.1" evidence="2"/>
<dbReference type="GO" id="GO:0004674">
    <property type="term" value="F:protein serine/threonine kinase activity"/>
    <property type="evidence" value="ECO:0007669"/>
    <property type="project" value="UniProtKB-EC"/>
</dbReference>
<dbReference type="Pfam" id="PF00069">
    <property type="entry name" value="Pkinase"/>
    <property type="match status" value="1"/>
</dbReference>
<gene>
    <name evidence="2" type="ORF">FHS16_003417</name>
</gene>
<keyword evidence="2" id="KW-0418">Kinase</keyword>
<dbReference type="Gene3D" id="1.10.510.10">
    <property type="entry name" value="Transferase(Phosphotransferase) domain 1"/>
    <property type="match status" value="1"/>
</dbReference>
<evidence type="ECO:0000259" key="1">
    <source>
        <dbReference type="PROSITE" id="PS50011"/>
    </source>
</evidence>
<dbReference type="AlphaFoldDB" id="A0A7W5GB26"/>
<dbReference type="SMART" id="SM00220">
    <property type="entry name" value="S_TKc"/>
    <property type="match status" value="1"/>
</dbReference>
<dbReference type="PANTHER" id="PTHR44167:SF24">
    <property type="entry name" value="SERINE_THREONINE-PROTEIN KINASE CHK2"/>
    <property type="match status" value="1"/>
</dbReference>
<sequence>MLSFIAGQFKEIIKDWRDFPLRTGVLWLKRYRIERFIGMGSYGQTYACTDIVLGKRVLLKRNLPSKNLLSKELLERESKILKQLKHPQIPQWIRYEKHGRHEALIMELIEGANLEQAMEQGRTYSVQEALRILQELLRPLQYLHQLGFVHCDVRIPNAVDNGQRLYLIDYGLSCRIGEQLPESLRMSLKEPQLQSQMKETASKSGNWLYAKQRMRRPETASDLYGLGHFFLFMMYAGYEYDEGQAERSWQEELELPLAVQQFVSRLLQCSGTSNVTAEQCSQELRELLEVLELENDQMPHSARRISIKTWLLVR</sequence>
<dbReference type="Proteomes" id="UP000518605">
    <property type="component" value="Unassembled WGS sequence"/>
</dbReference>